<proteinExistence type="predicted"/>
<gene>
    <name evidence="1" type="ORF">ACFLIM_24795</name>
</gene>
<keyword evidence="2" id="KW-1185">Reference proteome</keyword>
<evidence type="ECO:0000313" key="1">
    <source>
        <dbReference type="EMBL" id="MFG1706419.1"/>
    </source>
</evidence>
<accession>A0ABW7AJQ8</accession>
<dbReference type="Proteomes" id="UP001603978">
    <property type="component" value="Unassembled WGS sequence"/>
</dbReference>
<organism evidence="1 2">
    <name type="scientific">Nonomuraea marmarensis</name>
    <dbReference type="NCBI Taxonomy" id="3351344"/>
    <lineage>
        <taxon>Bacteria</taxon>
        <taxon>Bacillati</taxon>
        <taxon>Actinomycetota</taxon>
        <taxon>Actinomycetes</taxon>
        <taxon>Streptosporangiales</taxon>
        <taxon>Streptosporangiaceae</taxon>
        <taxon>Nonomuraea</taxon>
    </lineage>
</organism>
<evidence type="ECO:0000313" key="2">
    <source>
        <dbReference type="Proteomes" id="UP001603978"/>
    </source>
</evidence>
<sequence>MHLAWIIAIATVTAPQSPARPSALACEVATPSGRPLTFTPRVGLTPQRVTAHGNLQLTGCVSPDGSATYLRSGWVTVKATAQASCTSARHVRGNAVITWFGATGRPVGTSELRIRANQLATQSPADSLLTGTVTAGPLSDERVRGGITPATALLGCATQGMSALPGDGRITFG</sequence>
<protein>
    <recommendedName>
        <fullName evidence="3">Ig-like domain-containing protein</fullName>
    </recommendedName>
</protein>
<comment type="caution">
    <text evidence="1">The sequence shown here is derived from an EMBL/GenBank/DDBJ whole genome shotgun (WGS) entry which is preliminary data.</text>
</comment>
<dbReference type="EMBL" id="JBICRM010000015">
    <property type="protein sequence ID" value="MFG1706419.1"/>
    <property type="molecule type" value="Genomic_DNA"/>
</dbReference>
<name>A0ABW7AJQ8_9ACTN</name>
<reference evidence="1 2" key="1">
    <citation type="submission" date="2024-10" db="EMBL/GenBank/DDBJ databases">
        <authorList>
            <person name="Topkara A.R."/>
            <person name="Saygin H."/>
        </authorList>
    </citation>
    <scope>NUCLEOTIDE SEQUENCE [LARGE SCALE GENOMIC DNA]</scope>
    <source>
        <strain evidence="1 2">M3C6</strain>
    </source>
</reference>
<dbReference type="RefSeq" id="WP_393169252.1">
    <property type="nucleotide sequence ID" value="NZ_JBICRM010000015.1"/>
</dbReference>
<evidence type="ECO:0008006" key="3">
    <source>
        <dbReference type="Google" id="ProtNLM"/>
    </source>
</evidence>